<dbReference type="InterPro" id="IPR053197">
    <property type="entry name" value="F-box_SCFL_complex_component"/>
</dbReference>
<evidence type="ECO:0000259" key="1">
    <source>
        <dbReference type="PROSITE" id="PS50181"/>
    </source>
</evidence>
<name>A0AAV2DQC3_9ROSI</name>
<dbReference type="InterPro" id="IPR036047">
    <property type="entry name" value="F-box-like_dom_sf"/>
</dbReference>
<dbReference type="Gene3D" id="1.20.1280.50">
    <property type="match status" value="1"/>
</dbReference>
<organism evidence="2 3">
    <name type="scientific">Linum trigynum</name>
    <dbReference type="NCBI Taxonomy" id="586398"/>
    <lineage>
        <taxon>Eukaryota</taxon>
        <taxon>Viridiplantae</taxon>
        <taxon>Streptophyta</taxon>
        <taxon>Embryophyta</taxon>
        <taxon>Tracheophyta</taxon>
        <taxon>Spermatophyta</taxon>
        <taxon>Magnoliopsida</taxon>
        <taxon>eudicotyledons</taxon>
        <taxon>Gunneridae</taxon>
        <taxon>Pentapetalae</taxon>
        <taxon>rosids</taxon>
        <taxon>fabids</taxon>
        <taxon>Malpighiales</taxon>
        <taxon>Linaceae</taxon>
        <taxon>Linum</taxon>
    </lineage>
</organism>
<dbReference type="PROSITE" id="PS50181">
    <property type="entry name" value="FBOX"/>
    <property type="match status" value="1"/>
</dbReference>
<dbReference type="SMART" id="SM00256">
    <property type="entry name" value="FBOX"/>
    <property type="match status" value="1"/>
</dbReference>
<accession>A0AAV2DQC3</accession>
<reference evidence="2 3" key="1">
    <citation type="submission" date="2024-04" db="EMBL/GenBank/DDBJ databases">
        <authorList>
            <person name="Fracassetti M."/>
        </authorList>
    </citation>
    <scope>NUCLEOTIDE SEQUENCE [LARGE SCALE GENOMIC DNA]</scope>
</reference>
<proteinExistence type="predicted"/>
<dbReference type="PANTHER" id="PTHR34223:SF51">
    <property type="entry name" value="OS06G0556300 PROTEIN"/>
    <property type="match status" value="1"/>
</dbReference>
<sequence>MINGSWPTITKRARHRIGDRLSELPEHVLRRILCFVDSKTTVRTSLLCRRWRSVWKGVPALNLNRRSFHSFPSFSQFVSRILSSRYDSAGVEEISFQLQLDKWAEMFIDAELMYGTLFDYAASHGNLLRLRAVNCDPENVWKFFVPKAYAFRTLVTLHLEAYGGRLPGPLSGRVDPFVDFPCLRDLTLVRWYWMVDDGGLPAPVRISGIQLRNLTIEDVPSEVEIFAPNLESLCYKDVVWRSGFGDAHMPSLDRACVRISGRRHLANSKDRNGGRLITPVRVAAGRLMKLFDGLASARTLELHSDTFEILESIHKSFESQISPFTRLKTLVINVECKQKLFDIPYSLSHYFFGNPSNKETKYTKFKVTSLV</sequence>
<keyword evidence="3" id="KW-1185">Reference proteome</keyword>
<protein>
    <recommendedName>
        <fullName evidence="1">F-box domain-containing protein</fullName>
    </recommendedName>
</protein>
<feature type="domain" description="F-box" evidence="1">
    <location>
        <begin position="18"/>
        <end position="54"/>
    </location>
</feature>
<dbReference type="PANTHER" id="PTHR34223">
    <property type="entry name" value="OS11G0201299 PROTEIN"/>
    <property type="match status" value="1"/>
</dbReference>
<dbReference type="SUPFAM" id="SSF81383">
    <property type="entry name" value="F-box domain"/>
    <property type="match status" value="1"/>
</dbReference>
<dbReference type="AlphaFoldDB" id="A0AAV2DQC3"/>
<evidence type="ECO:0000313" key="2">
    <source>
        <dbReference type="EMBL" id="CAL1375739.1"/>
    </source>
</evidence>
<dbReference type="InterPro" id="IPR001810">
    <property type="entry name" value="F-box_dom"/>
</dbReference>
<gene>
    <name evidence="2" type="ORF">LTRI10_LOCUS17519</name>
</gene>
<evidence type="ECO:0000313" key="3">
    <source>
        <dbReference type="Proteomes" id="UP001497516"/>
    </source>
</evidence>
<dbReference type="Proteomes" id="UP001497516">
    <property type="component" value="Chromosome 3"/>
</dbReference>
<dbReference type="Pfam" id="PF00646">
    <property type="entry name" value="F-box"/>
    <property type="match status" value="1"/>
</dbReference>
<dbReference type="EMBL" id="OZ034816">
    <property type="protein sequence ID" value="CAL1375739.1"/>
    <property type="molecule type" value="Genomic_DNA"/>
</dbReference>